<dbReference type="Pfam" id="PF13149">
    <property type="entry name" value="Mfa_like_1"/>
    <property type="match status" value="1"/>
</dbReference>
<evidence type="ECO:0000259" key="2">
    <source>
        <dbReference type="Pfam" id="PF09603"/>
    </source>
</evidence>
<dbReference type="InterPro" id="IPR025049">
    <property type="entry name" value="Mfa-like_1"/>
</dbReference>
<organism evidence="3 4">
    <name type="scientific">Candidatus Bacteroides avicola</name>
    <dbReference type="NCBI Taxonomy" id="2838468"/>
    <lineage>
        <taxon>Bacteria</taxon>
        <taxon>Pseudomonadati</taxon>
        <taxon>Bacteroidota</taxon>
        <taxon>Bacteroidia</taxon>
        <taxon>Bacteroidales</taxon>
        <taxon>Bacteroidaceae</taxon>
        <taxon>Bacteroides</taxon>
    </lineage>
</organism>
<dbReference type="AlphaFoldDB" id="A0A9D2HX23"/>
<dbReference type="Pfam" id="PF09603">
    <property type="entry name" value="Fib_succ_major"/>
    <property type="match status" value="1"/>
</dbReference>
<keyword evidence="1" id="KW-0732">Signal</keyword>
<comment type="caution">
    <text evidence="3">The sequence shown here is derived from an EMBL/GenBank/DDBJ whole genome shotgun (WGS) entry which is preliminary data.</text>
</comment>
<feature type="signal peptide" evidence="1">
    <location>
        <begin position="1"/>
        <end position="23"/>
    </location>
</feature>
<dbReference type="CDD" id="cd13120">
    <property type="entry name" value="BF2867_like_N"/>
    <property type="match status" value="1"/>
</dbReference>
<proteinExistence type="predicted"/>
<dbReference type="InterPro" id="IPR011871">
    <property type="entry name" value="Fib_succ_major"/>
</dbReference>
<reference evidence="3" key="2">
    <citation type="submission" date="2021-04" db="EMBL/GenBank/DDBJ databases">
        <authorList>
            <person name="Gilroy R."/>
        </authorList>
    </citation>
    <scope>NUCLEOTIDE SEQUENCE</scope>
    <source>
        <strain evidence="3">ChiHjej12B11-9795</strain>
    </source>
</reference>
<dbReference type="NCBIfam" id="TIGR02145">
    <property type="entry name" value="Fib_succ_major"/>
    <property type="match status" value="1"/>
</dbReference>
<evidence type="ECO:0000313" key="3">
    <source>
        <dbReference type="EMBL" id="HJA86039.1"/>
    </source>
</evidence>
<feature type="chain" id="PRO_5038580458" evidence="1">
    <location>
        <begin position="24"/>
        <end position="638"/>
    </location>
</feature>
<feature type="domain" description="Fibrobacter succinogenes major paralogous" evidence="2">
    <location>
        <begin position="456"/>
        <end position="636"/>
    </location>
</feature>
<name>A0A9D2HX23_9BACE</name>
<dbReference type="EMBL" id="DWZI01000039">
    <property type="protein sequence ID" value="HJA86039.1"/>
    <property type="molecule type" value="Genomic_DNA"/>
</dbReference>
<accession>A0A9D2HX23</accession>
<reference evidence="3" key="1">
    <citation type="journal article" date="2021" name="PeerJ">
        <title>Extensive microbial diversity within the chicken gut microbiome revealed by metagenomics and culture.</title>
        <authorList>
            <person name="Gilroy R."/>
            <person name="Ravi A."/>
            <person name="Getino M."/>
            <person name="Pursley I."/>
            <person name="Horton D.L."/>
            <person name="Alikhan N.F."/>
            <person name="Baker D."/>
            <person name="Gharbi K."/>
            <person name="Hall N."/>
            <person name="Watson M."/>
            <person name="Adriaenssens E.M."/>
            <person name="Foster-Nyarko E."/>
            <person name="Jarju S."/>
            <person name="Secka A."/>
            <person name="Antonio M."/>
            <person name="Oren A."/>
            <person name="Chaudhuri R.R."/>
            <person name="La Ragione R."/>
            <person name="Hildebrand F."/>
            <person name="Pallen M.J."/>
        </authorList>
    </citation>
    <scope>NUCLEOTIDE SEQUENCE</scope>
    <source>
        <strain evidence="3">ChiHjej12B11-9795</strain>
    </source>
</reference>
<evidence type="ECO:0000313" key="4">
    <source>
        <dbReference type="Proteomes" id="UP000823862"/>
    </source>
</evidence>
<protein>
    <submittedName>
        <fullName evidence="3">Fimbrillin family protein</fullName>
    </submittedName>
</protein>
<evidence type="ECO:0000256" key="1">
    <source>
        <dbReference type="SAM" id="SignalP"/>
    </source>
</evidence>
<gene>
    <name evidence="3" type="ORF">H9950_07610</name>
</gene>
<sequence length="638" mass="71088">MKLKNRWEKFIFPVCCCVLLGHAACVNEISTDVEESDVPITFSLKIKPTSVTKASGSSFEEGDRIGLYAMVSGNSVSDNRYIDNLLLTCSEADKLVPERVVFYPEGNVGLDFVAYYPYSKEGVSSGSSLIPVALRTDQSQDKDYSNSDFMTASRDAVVGSDEAVVLEFEHKLSKVKIALVPMGDESAEDMLEANPKFVATGFCTQASYNLAEDSFEDFKNPADIVSHGEWKVEDGKLVGHEFILLPQNIDGSQSFQMELNGRIYTCPLPSMEKLDKNCQYQLDIKVTESDSHVLSGVVASIKEWPAVVDLEDVTNDDSHKTVHLSVLSFETSNVYRVHMNGREVAEICKEYLFSDALASVAITSYPIGEDGKADLTRGTVLQLLDSEDNNCGGTLSWDVDKNTFQYTAGDKPSLSCIYFDESGVLCTTKPEQPASVNVIAHTLRDLRTDLREYPIVKIGTQYWMRENLKADRYRNGSKLTAQDELNGNAGYFYVSNYVLYFYNGGSLLAGELSPEGWRIPTLEDWDCLNAYVKGDVSLLKNGKWEILPGYDEDEDSSEIQPATNETMFNLRASGIWQTDGHVKAWQMVGFWSWDAEKDTIPEKTVFFVGQSNEMVKDNTMSTGHDFYKGLAIRCVKAD</sequence>
<dbReference type="Proteomes" id="UP000823862">
    <property type="component" value="Unassembled WGS sequence"/>
</dbReference>